<dbReference type="Pfam" id="PF07690">
    <property type="entry name" value="MFS_1"/>
    <property type="match status" value="1"/>
</dbReference>
<dbReference type="InterPro" id="IPR050171">
    <property type="entry name" value="MFS_Transporters"/>
</dbReference>
<reference evidence="9" key="1">
    <citation type="submission" date="2019-12" db="EMBL/GenBank/DDBJ databases">
        <title>Actinomadura physcomitrii sp. nov., a novel actinomycete isolated from moss [Physcomitrium sphaericum (Ludw) Fuernr].</title>
        <authorList>
            <person name="Zhuang X."/>
        </authorList>
    </citation>
    <scope>NUCLEOTIDE SEQUENCE [LARGE SCALE GENOMIC DNA]</scope>
    <source>
        <strain evidence="9">LD22</strain>
    </source>
</reference>
<organism evidence="9 10">
    <name type="scientific">Actinomadura physcomitrii</name>
    <dbReference type="NCBI Taxonomy" id="2650748"/>
    <lineage>
        <taxon>Bacteria</taxon>
        <taxon>Bacillati</taxon>
        <taxon>Actinomycetota</taxon>
        <taxon>Actinomycetes</taxon>
        <taxon>Streptosporangiales</taxon>
        <taxon>Thermomonosporaceae</taxon>
        <taxon>Actinomadura</taxon>
    </lineage>
</organism>
<dbReference type="RefSeq" id="WP_151595153.1">
    <property type="nucleotide sequence ID" value="NZ_WBMS02000015.1"/>
</dbReference>
<evidence type="ECO:0000256" key="2">
    <source>
        <dbReference type="ARBA" id="ARBA00022448"/>
    </source>
</evidence>
<dbReference type="PROSITE" id="PS50850">
    <property type="entry name" value="MFS"/>
    <property type="match status" value="1"/>
</dbReference>
<feature type="transmembrane region" description="Helical" evidence="7">
    <location>
        <begin position="239"/>
        <end position="256"/>
    </location>
</feature>
<feature type="transmembrane region" description="Helical" evidence="7">
    <location>
        <begin position="393"/>
        <end position="412"/>
    </location>
</feature>
<evidence type="ECO:0000256" key="6">
    <source>
        <dbReference type="ARBA" id="ARBA00023136"/>
    </source>
</evidence>
<feature type="transmembrane region" description="Helical" evidence="7">
    <location>
        <begin position="35"/>
        <end position="56"/>
    </location>
</feature>
<sequence>MTSQASTGPRSAARARTLRARAVTLVLGDGVAPSLWPILLITLVSTATFTGVWSYAGVWAQTSVHASSTAVGLMFLGYAVGCGVTGYVGGRMSDRLGRRRVMAGGWALACLLIVLLPLVPGGPATKLGCAVLAMAAGSPATAASNTAVADLVDEGEQERAYAATRVMFNIGSVLGPPLAGLVLLKHNWTLLFVCAGALGFVTVAAVLRWMPARTGPRENGQDWEAKPSATGTIWRDRPFVLLLASTFLGYFIYVTYSSVLPVVAVSSYRLAPSAWGFIYAINPIIVVLFQMRTTRLTRNLSASTKLILASLLMGVSFLILVALPNAAGIVLLACAFVIGEMLWAPVSQSLAVRMAPDGMRGSYMGAFRGAGQIAMGLAPFVMLRVHGFGNTPTWLTVSLVSVLGAGVGWAAARGVRRGSREEDSA</sequence>
<evidence type="ECO:0000259" key="8">
    <source>
        <dbReference type="PROSITE" id="PS50850"/>
    </source>
</evidence>
<dbReference type="GO" id="GO:0022857">
    <property type="term" value="F:transmembrane transporter activity"/>
    <property type="evidence" value="ECO:0007669"/>
    <property type="project" value="InterPro"/>
</dbReference>
<dbReference type="PANTHER" id="PTHR23517:SF3">
    <property type="entry name" value="INTEGRAL MEMBRANE TRANSPORT PROTEIN"/>
    <property type="match status" value="1"/>
</dbReference>
<dbReference type="GO" id="GO:0005886">
    <property type="term" value="C:plasma membrane"/>
    <property type="evidence" value="ECO:0007669"/>
    <property type="project" value="UniProtKB-SubCell"/>
</dbReference>
<gene>
    <name evidence="9" type="ORF">F8568_020325</name>
</gene>
<comment type="caution">
    <text evidence="9">The sequence shown here is derived from an EMBL/GenBank/DDBJ whole genome shotgun (WGS) entry which is preliminary data.</text>
</comment>
<feature type="domain" description="Major facilitator superfamily (MFS) profile" evidence="8">
    <location>
        <begin position="34"/>
        <end position="416"/>
    </location>
</feature>
<feature type="transmembrane region" description="Helical" evidence="7">
    <location>
        <begin position="276"/>
        <end position="294"/>
    </location>
</feature>
<dbReference type="PROSITE" id="PS00216">
    <property type="entry name" value="SUGAR_TRANSPORT_1"/>
    <property type="match status" value="1"/>
</dbReference>
<dbReference type="InterPro" id="IPR020846">
    <property type="entry name" value="MFS_dom"/>
</dbReference>
<keyword evidence="10" id="KW-1185">Reference proteome</keyword>
<protein>
    <submittedName>
        <fullName evidence="9">MFS transporter</fullName>
    </submittedName>
</protein>
<feature type="transmembrane region" description="Helical" evidence="7">
    <location>
        <begin position="366"/>
        <end position="387"/>
    </location>
</feature>
<evidence type="ECO:0000256" key="1">
    <source>
        <dbReference type="ARBA" id="ARBA00004651"/>
    </source>
</evidence>
<keyword evidence="2" id="KW-0813">Transport</keyword>
<dbReference type="InterPro" id="IPR011701">
    <property type="entry name" value="MFS"/>
</dbReference>
<dbReference type="InterPro" id="IPR036259">
    <property type="entry name" value="MFS_trans_sf"/>
</dbReference>
<evidence type="ECO:0000256" key="3">
    <source>
        <dbReference type="ARBA" id="ARBA00022475"/>
    </source>
</evidence>
<comment type="subcellular location">
    <subcellularLocation>
        <location evidence="1">Cell membrane</location>
        <topology evidence="1">Multi-pass membrane protein</topology>
    </subcellularLocation>
</comment>
<feature type="transmembrane region" description="Helical" evidence="7">
    <location>
        <begin position="306"/>
        <end position="323"/>
    </location>
</feature>
<dbReference type="SUPFAM" id="SSF103473">
    <property type="entry name" value="MFS general substrate transporter"/>
    <property type="match status" value="1"/>
</dbReference>
<dbReference type="AlphaFoldDB" id="A0A6I4M932"/>
<evidence type="ECO:0000313" key="9">
    <source>
        <dbReference type="EMBL" id="MWA02678.1"/>
    </source>
</evidence>
<evidence type="ECO:0000256" key="5">
    <source>
        <dbReference type="ARBA" id="ARBA00022989"/>
    </source>
</evidence>
<evidence type="ECO:0000256" key="7">
    <source>
        <dbReference type="SAM" id="Phobius"/>
    </source>
</evidence>
<dbReference type="EMBL" id="WBMS02000015">
    <property type="protein sequence ID" value="MWA02678.1"/>
    <property type="molecule type" value="Genomic_DNA"/>
</dbReference>
<proteinExistence type="predicted"/>
<evidence type="ECO:0000313" key="10">
    <source>
        <dbReference type="Proteomes" id="UP000462055"/>
    </source>
</evidence>
<name>A0A6I4M932_9ACTN</name>
<keyword evidence="3" id="KW-1003">Cell membrane</keyword>
<accession>A0A6I4M932</accession>
<keyword evidence="4 7" id="KW-0812">Transmembrane</keyword>
<feature type="transmembrane region" description="Helical" evidence="7">
    <location>
        <begin position="188"/>
        <end position="207"/>
    </location>
</feature>
<feature type="transmembrane region" description="Helical" evidence="7">
    <location>
        <begin position="68"/>
        <end position="89"/>
    </location>
</feature>
<feature type="transmembrane region" description="Helical" evidence="7">
    <location>
        <begin position="101"/>
        <end position="119"/>
    </location>
</feature>
<evidence type="ECO:0000256" key="4">
    <source>
        <dbReference type="ARBA" id="ARBA00022692"/>
    </source>
</evidence>
<keyword evidence="6 7" id="KW-0472">Membrane</keyword>
<dbReference type="PANTHER" id="PTHR23517">
    <property type="entry name" value="RESISTANCE PROTEIN MDTM, PUTATIVE-RELATED-RELATED"/>
    <property type="match status" value="1"/>
</dbReference>
<dbReference type="Proteomes" id="UP000462055">
    <property type="component" value="Unassembled WGS sequence"/>
</dbReference>
<dbReference type="InterPro" id="IPR005829">
    <property type="entry name" value="Sugar_transporter_CS"/>
</dbReference>
<keyword evidence="5 7" id="KW-1133">Transmembrane helix</keyword>
<dbReference type="Gene3D" id="1.20.1250.20">
    <property type="entry name" value="MFS general substrate transporter like domains"/>
    <property type="match status" value="1"/>
</dbReference>
<feature type="transmembrane region" description="Helical" evidence="7">
    <location>
        <begin position="329"/>
        <end position="346"/>
    </location>
</feature>